<evidence type="ECO:0000256" key="1">
    <source>
        <dbReference type="SAM" id="Phobius"/>
    </source>
</evidence>
<protein>
    <submittedName>
        <fullName evidence="2">Uncharacterized protein</fullName>
    </submittedName>
</protein>
<keyword evidence="1" id="KW-0812">Transmembrane</keyword>
<dbReference type="PATRIC" id="fig|401562.3.peg.1017"/>
<evidence type="ECO:0000313" key="2">
    <source>
        <dbReference type="EMBL" id="KTQ96361.1"/>
    </source>
</evidence>
<dbReference type="EMBL" id="LDPZ01000016">
    <property type="protein sequence ID" value="KTQ96361.1"/>
    <property type="molecule type" value="Genomic_DNA"/>
</dbReference>
<dbReference type="AlphaFoldDB" id="A0A175RC81"/>
<comment type="caution">
    <text evidence="2">The sequence shown here is derived from an EMBL/GenBank/DDBJ whole genome shotgun (WGS) entry which is preliminary data.</text>
</comment>
<gene>
    <name evidence="2" type="ORF">NS226_08325</name>
</gene>
<evidence type="ECO:0000313" key="3">
    <source>
        <dbReference type="Proteomes" id="UP000078272"/>
    </source>
</evidence>
<sequence>MAFEIGPAVAVPIYLMAVRGTLYLENGNMYFSFMDVLIFMSTIVIATLPAISLICRLYLKLER</sequence>
<reference evidence="2 3" key="1">
    <citation type="journal article" date="2016" name="Front. Microbiol.">
        <title>Genomic Resource of Rice Seed Associated Bacteria.</title>
        <authorList>
            <person name="Midha S."/>
            <person name="Bansal K."/>
            <person name="Sharma S."/>
            <person name="Kumar N."/>
            <person name="Patil P.P."/>
            <person name="Chaudhry V."/>
            <person name="Patil P.B."/>
        </authorList>
    </citation>
    <scope>NUCLEOTIDE SEQUENCE [LARGE SCALE GENOMIC DNA]</scope>
    <source>
        <strain evidence="2 3">NS226</strain>
    </source>
</reference>
<keyword evidence="1" id="KW-1133">Transmembrane helix</keyword>
<keyword evidence="1" id="KW-0472">Membrane</keyword>
<organism evidence="2 3">
    <name type="scientific">Aureimonas ureilytica</name>
    <dbReference type="NCBI Taxonomy" id="401562"/>
    <lineage>
        <taxon>Bacteria</taxon>
        <taxon>Pseudomonadati</taxon>
        <taxon>Pseudomonadota</taxon>
        <taxon>Alphaproteobacteria</taxon>
        <taxon>Hyphomicrobiales</taxon>
        <taxon>Aurantimonadaceae</taxon>
        <taxon>Aureimonas</taxon>
    </lineage>
</organism>
<dbReference type="Proteomes" id="UP000078272">
    <property type="component" value="Unassembled WGS sequence"/>
</dbReference>
<proteinExistence type="predicted"/>
<feature type="transmembrane region" description="Helical" evidence="1">
    <location>
        <begin position="36"/>
        <end position="59"/>
    </location>
</feature>
<name>A0A175RC81_9HYPH</name>
<accession>A0A175RC81</accession>